<dbReference type="InterPro" id="IPR021860">
    <property type="entry name" value="Peptidase_S12_Pab87-rel_C"/>
</dbReference>
<name>A0A1T5NCJ9_9BACT</name>
<keyword evidence="6" id="KW-1185">Reference proteome</keyword>
<reference evidence="5 6" key="1">
    <citation type="submission" date="2017-02" db="EMBL/GenBank/DDBJ databases">
        <authorList>
            <person name="Peterson S.W."/>
        </authorList>
    </citation>
    <scope>NUCLEOTIDE SEQUENCE [LARGE SCALE GENOMIC DNA]</scope>
    <source>
        <strain evidence="5 6">DSM 18108</strain>
    </source>
</reference>
<dbReference type="Pfam" id="PF00144">
    <property type="entry name" value="Beta-lactamase"/>
    <property type="match status" value="1"/>
</dbReference>
<keyword evidence="2" id="KW-0732">Signal</keyword>
<gene>
    <name evidence="5" type="ORF">SAMN05660461_1120</name>
</gene>
<evidence type="ECO:0000256" key="2">
    <source>
        <dbReference type="SAM" id="SignalP"/>
    </source>
</evidence>
<evidence type="ECO:0000313" key="5">
    <source>
        <dbReference type="EMBL" id="SKC98185.1"/>
    </source>
</evidence>
<dbReference type="Proteomes" id="UP000190166">
    <property type="component" value="Unassembled WGS sequence"/>
</dbReference>
<dbReference type="PANTHER" id="PTHR46825:SF15">
    <property type="entry name" value="BETA-LACTAMASE-RELATED DOMAIN-CONTAINING PROTEIN"/>
    <property type="match status" value="1"/>
</dbReference>
<dbReference type="PANTHER" id="PTHR46825">
    <property type="entry name" value="D-ALANYL-D-ALANINE-CARBOXYPEPTIDASE/ENDOPEPTIDASE AMPH"/>
    <property type="match status" value="1"/>
</dbReference>
<dbReference type="EMBL" id="FUZZ01000001">
    <property type="protein sequence ID" value="SKC98185.1"/>
    <property type="molecule type" value="Genomic_DNA"/>
</dbReference>
<dbReference type="RefSeq" id="WP_079468408.1">
    <property type="nucleotide sequence ID" value="NZ_FUZZ01000001.1"/>
</dbReference>
<evidence type="ECO:0000259" key="3">
    <source>
        <dbReference type="Pfam" id="PF00144"/>
    </source>
</evidence>
<protein>
    <submittedName>
        <fullName evidence="5">CubicO group peptidase, beta-lactamase class C family</fullName>
    </submittedName>
</protein>
<evidence type="ECO:0000313" key="6">
    <source>
        <dbReference type="Proteomes" id="UP000190166"/>
    </source>
</evidence>
<dbReference type="AlphaFoldDB" id="A0A1T5NCJ9"/>
<proteinExistence type="predicted"/>
<dbReference type="InterPro" id="IPR001466">
    <property type="entry name" value="Beta-lactam-related"/>
</dbReference>
<dbReference type="InterPro" id="IPR050491">
    <property type="entry name" value="AmpC-like"/>
</dbReference>
<dbReference type="InterPro" id="IPR012338">
    <property type="entry name" value="Beta-lactam/transpept-like"/>
</dbReference>
<dbReference type="Pfam" id="PF11954">
    <property type="entry name" value="DUF3471"/>
    <property type="match status" value="1"/>
</dbReference>
<organism evidence="5 6">
    <name type="scientific">Chitinophaga ginsengisegetis</name>
    <dbReference type="NCBI Taxonomy" id="393003"/>
    <lineage>
        <taxon>Bacteria</taxon>
        <taxon>Pseudomonadati</taxon>
        <taxon>Bacteroidota</taxon>
        <taxon>Chitinophagia</taxon>
        <taxon>Chitinophagales</taxon>
        <taxon>Chitinophagaceae</taxon>
        <taxon>Chitinophaga</taxon>
    </lineage>
</organism>
<dbReference type="Gene3D" id="3.40.710.10">
    <property type="entry name" value="DD-peptidase/beta-lactamase superfamily"/>
    <property type="match status" value="1"/>
</dbReference>
<feature type="signal peptide" evidence="2">
    <location>
        <begin position="1"/>
        <end position="24"/>
    </location>
</feature>
<sequence>MTVPIINRWISCLCCLTMAAVATAQSPAKNNKLEKIDAALTDILQEAQGAGFAVAVVEKDQVIFSKGFGYRDMTRKLPVTAHTRFAIGSCTKAFTSALLGDLRQEGKVDFDKPATTYLPALDFADSYLNTQVTLRDMMCHRTGFSRYDLAWYLFETDSRDSLLKRMHFMKPNAPLRARWQYNNFMFMVQGMVAERLTGQSWEQNITSRIFQPLGMSESSIGTIALAAADEPSRGYQFSKENGIKEMKYHPIVAMGPAGAINSTVMDMSKWLITWIYGGKYHGKEIIPADYVKEAISSQMVIPGGEPDKQTPYIQFANYGLGWMLLSYRGHYRVEHGGNIDGFTALTTFYPTDSIGIVVLSNQNNSAIPTKVTNLITDRLLGIVADTKSKNKPGKKEDDPAPSRDSAFKPHAATHPVTAFAGVFKNDAYGNFEISVKKDSLFATFPDVTWYLNQEDYNIFSPYDAADSVIDVKYKSNVRVQFLMNNSGEIDRLSFAYDPSGDPVIFDRVPQQVVLSAASLAPFVGAYKLASVPIQIKLSDTQVLTMVVPGQPVYTLEAIDNSTFRIKGLKEFKVKFIRDDKDKVVALTSIQPNGTFRAEKE</sequence>
<feature type="region of interest" description="Disordered" evidence="1">
    <location>
        <begin position="386"/>
        <end position="408"/>
    </location>
</feature>
<accession>A0A1T5NCJ9</accession>
<dbReference type="Gene3D" id="2.40.128.600">
    <property type="match status" value="1"/>
</dbReference>
<feature type="chain" id="PRO_5013250764" evidence="2">
    <location>
        <begin position="25"/>
        <end position="600"/>
    </location>
</feature>
<dbReference type="STRING" id="393003.SAMN05660461_1120"/>
<feature type="domain" description="Beta-lactamase-related" evidence="3">
    <location>
        <begin position="37"/>
        <end position="365"/>
    </location>
</feature>
<evidence type="ECO:0000256" key="1">
    <source>
        <dbReference type="SAM" id="MobiDB-lite"/>
    </source>
</evidence>
<feature type="domain" description="Peptidase S12 Pab87-related C-terminal" evidence="4">
    <location>
        <begin position="409"/>
        <end position="499"/>
    </location>
</feature>
<evidence type="ECO:0000259" key="4">
    <source>
        <dbReference type="Pfam" id="PF11954"/>
    </source>
</evidence>
<dbReference type="SUPFAM" id="SSF56601">
    <property type="entry name" value="beta-lactamase/transpeptidase-like"/>
    <property type="match status" value="1"/>
</dbReference>
<feature type="compositionally biased region" description="Basic and acidic residues" evidence="1">
    <location>
        <begin position="393"/>
        <end position="407"/>
    </location>
</feature>